<evidence type="ECO:0000256" key="4">
    <source>
        <dbReference type="ARBA" id="ARBA00010617"/>
    </source>
</evidence>
<keyword evidence="10" id="KW-0560">Oxidoreductase</keyword>
<accession>A0A4C1XBW6</accession>
<dbReference type="PANTHER" id="PTHR24292:SF45">
    <property type="entry name" value="CYTOCHROME P450 6G1-RELATED"/>
    <property type="match status" value="1"/>
</dbReference>
<dbReference type="STRING" id="151549.A0A4C1XBW6"/>
<keyword evidence="12" id="KW-0503">Monooxygenase</keyword>
<evidence type="ECO:0000256" key="6">
    <source>
        <dbReference type="ARBA" id="ARBA00022617"/>
    </source>
</evidence>
<dbReference type="Proteomes" id="UP000299102">
    <property type="component" value="Unassembled WGS sequence"/>
</dbReference>
<protein>
    <recommendedName>
        <fullName evidence="5">unspecific monooxygenase</fullName>
        <ecNumber evidence="5">1.14.14.1</ecNumber>
    </recommendedName>
</protein>
<dbReference type="GO" id="GO:0005789">
    <property type="term" value="C:endoplasmic reticulum membrane"/>
    <property type="evidence" value="ECO:0007669"/>
    <property type="project" value="UniProtKB-SubCell"/>
</dbReference>
<keyword evidence="8" id="KW-0256">Endoplasmic reticulum</keyword>
<keyword evidence="13" id="KW-0472">Membrane</keyword>
<dbReference type="PANTHER" id="PTHR24292">
    <property type="entry name" value="CYTOCHROME P450"/>
    <property type="match status" value="1"/>
</dbReference>
<evidence type="ECO:0000256" key="7">
    <source>
        <dbReference type="ARBA" id="ARBA00022723"/>
    </source>
</evidence>
<comment type="caution">
    <text evidence="15">The sequence shown here is derived from an EMBL/GenBank/DDBJ whole genome shotgun (WGS) entry which is preliminary data.</text>
</comment>
<keyword evidence="11" id="KW-0408">Iron</keyword>
<dbReference type="InterPro" id="IPR002402">
    <property type="entry name" value="Cyt_P450_E_grp-II"/>
</dbReference>
<evidence type="ECO:0000256" key="13">
    <source>
        <dbReference type="ARBA" id="ARBA00023136"/>
    </source>
</evidence>
<dbReference type="GO" id="GO:0005506">
    <property type="term" value="F:iron ion binding"/>
    <property type="evidence" value="ECO:0007669"/>
    <property type="project" value="InterPro"/>
</dbReference>
<evidence type="ECO:0000256" key="9">
    <source>
        <dbReference type="ARBA" id="ARBA00022848"/>
    </source>
</evidence>
<evidence type="ECO:0000256" key="8">
    <source>
        <dbReference type="ARBA" id="ARBA00022824"/>
    </source>
</evidence>
<keyword evidence="16" id="KW-1185">Reference proteome</keyword>
<dbReference type="InterPro" id="IPR001128">
    <property type="entry name" value="Cyt_P450"/>
</dbReference>
<reference evidence="15 16" key="1">
    <citation type="journal article" date="2019" name="Commun. Biol.">
        <title>The bagworm genome reveals a unique fibroin gene that provides high tensile strength.</title>
        <authorList>
            <person name="Kono N."/>
            <person name="Nakamura H."/>
            <person name="Ohtoshi R."/>
            <person name="Tomita M."/>
            <person name="Numata K."/>
            <person name="Arakawa K."/>
        </authorList>
    </citation>
    <scope>NUCLEOTIDE SEQUENCE [LARGE SCALE GENOMIC DNA]</scope>
</reference>
<comment type="catalytic activity">
    <reaction evidence="14">
        <text>an organic molecule + reduced [NADPH--hemoprotein reductase] + O2 = an alcohol + oxidized [NADPH--hemoprotein reductase] + H2O + H(+)</text>
        <dbReference type="Rhea" id="RHEA:17149"/>
        <dbReference type="Rhea" id="RHEA-COMP:11964"/>
        <dbReference type="Rhea" id="RHEA-COMP:11965"/>
        <dbReference type="ChEBI" id="CHEBI:15377"/>
        <dbReference type="ChEBI" id="CHEBI:15378"/>
        <dbReference type="ChEBI" id="CHEBI:15379"/>
        <dbReference type="ChEBI" id="CHEBI:30879"/>
        <dbReference type="ChEBI" id="CHEBI:57618"/>
        <dbReference type="ChEBI" id="CHEBI:58210"/>
        <dbReference type="ChEBI" id="CHEBI:142491"/>
        <dbReference type="EC" id="1.14.14.1"/>
    </reaction>
</comment>
<dbReference type="InterPro" id="IPR036396">
    <property type="entry name" value="Cyt_P450_sf"/>
</dbReference>
<evidence type="ECO:0000256" key="3">
    <source>
        <dbReference type="ARBA" id="ARBA00004406"/>
    </source>
</evidence>
<dbReference type="Pfam" id="PF00067">
    <property type="entry name" value="p450"/>
    <property type="match status" value="1"/>
</dbReference>
<keyword evidence="7" id="KW-0479">Metal-binding</keyword>
<dbReference type="EMBL" id="BGZK01000774">
    <property type="protein sequence ID" value="GBP59924.1"/>
    <property type="molecule type" value="Genomic_DNA"/>
</dbReference>
<evidence type="ECO:0000256" key="11">
    <source>
        <dbReference type="ARBA" id="ARBA00023004"/>
    </source>
</evidence>
<evidence type="ECO:0000256" key="10">
    <source>
        <dbReference type="ARBA" id="ARBA00023002"/>
    </source>
</evidence>
<keyword evidence="9" id="KW-0492">Microsome</keyword>
<dbReference type="OrthoDB" id="2789670at2759"/>
<evidence type="ECO:0000256" key="2">
    <source>
        <dbReference type="ARBA" id="ARBA00004174"/>
    </source>
</evidence>
<evidence type="ECO:0000256" key="14">
    <source>
        <dbReference type="ARBA" id="ARBA00047827"/>
    </source>
</evidence>
<dbReference type="EC" id="1.14.14.1" evidence="5"/>
<keyword evidence="6" id="KW-0349">Heme</keyword>
<dbReference type="SUPFAM" id="SSF48264">
    <property type="entry name" value="Cytochrome P450"/>
    <property type="match status" value="1"/>
</dbReference>
<dbReference type="InterPro" id="IPR050476">
    <property type="entry name" value="Insect_CytP450_Detox"/>
</dbReference>
<evidence type="ECO:0000256" key="12">
    <source>
        <dbReference type="ARBA" id="ARBA00023033"/>
    </source>
</evidence>
<dbReference type="GO" id="GO:0020037">
    <property type="term" value="F:heme binding"/>
    <property type="evidence" value="ECO:0007669"/>
    <property type="project" value="InterPro"/>
</dbReference>
<evidence type="ECO:0000256" key="1">
    <source>
        <dbReference type="ARBA" id="ARBA00001971"/>
    </source>
</evidence>
<comment type="subcellular location">
    <subcellularLocation>
        <location evidence="3">Endoplasmic reticulum membrane</location>
        <topology evidence="3">Peripheral membrane protein</topology>
    </subcellularLocation>
    <subcellularLocation>
        <location evidence="2">Microsome membrane</location>
        <topology evidence="2">Peripheral membrane protein</topology>
    </subcellularLocation>
</comment>
<comment type="similarity">
    <text evidence="4">Belongs to the cytochrome P450 family.</text>
</comment>
<organism evidence="15 16">
    <name type="scientific">Eumeta variegata</name>
    <name type="common">Bagworm moth</name>
    <name type="synonym">Eumeta japonica</name>
    <dbReference type="NCBI Taxonomy" id="151549"/>
    <lineage>
        <taxon>Eukaryota</taxon>
        <taxon>Metazoa</taxon>
        <taxon>Ecdysozoa</taxon>
        <taxon>Arthropoda</taxon>
        <taxon>Hexapoda</taxon>
        <taxon>Insecta</taxon>
        <taxon>Pterygota</taxon>
        <taxon>Neoptera</taxon>
        <taxon>Endopterygota</taxon>
        <taxon>Lepidoptera</taxon>
        <taxon>Glossata</taxon>
        <taxon>Ditrysia</taxon>
        <taxon>Tineoidea</taxon>
        <taxon>Psychidae</taxon>
        <taxon>Oiketicinae</taxon>
        <taxon>Eumeta</taxon>
    </lineage>
</organism>
<name>A0A4C1XBW6_EUMVA</name>
<comment type="cofactor">
    <cofactor evidence="1">
        <name>heme</name>
        <dbReference type="ChEBI" id="CHEBI:30413"/>
    </cofactor>
</comment>
<sequence length="440" mass="50063">MSVRRQRYAKIVTCGNLPTLLGSRLSRDKRVCGHPKIDGLHRPRTSVTSPELLELCRIFKKECRRPGGSRGAAALRGLQLRAILSLGTISCDVLHDRSELSNSNEVLNVPQTPSRPHKTIFASPLILNTPCRSSSGIPLMINRIRFSSYVEEYRALNVRALRNGFSGITLFRKGSHNIIRDPELVKAVLVSDFMYFYKRGLNPHETVIEPMLKNLFFAHGNLWRLLRQRMTPAFTTGKLKAMFPLIVERAVKVQNLADKAAKTGATVDVRDLMARYTIDFIGACDFGINMDSLDEENSVFRKMGKRIFSFTRRDALIRTLKHMFPETCKNLHFLTSEVEKTTLHLVKTVMKERDYTPSGRNDFIDLLLALKENGKLVGESVDKFKPDGPPMETEIELDDLLMAAQVLVLLLVLKPRLQLPVTHCTSWPFTLKNRRKFKMK</sequence>
<dbReference type="PRINTS" id="PR00464">
    <property type="entry name" value="EP450II"/>
</dbReference>
<evidence type="ECO:0000256" key="5">
    <source>
        <dbReference type="ARBA" id="ARBA00012109"/>
    </source>
</evidence>
<dbReference type="GO" id="GO:0016712">
    <property type="term" value="F:oxidoreductase activity, acting on paired donors, with incorporation or reduction of molecular oxygen, reduced flavin or flavoprotein as one donor, and incorporation of one atom of oxygen"/>
    <property type="evidence" value="ECO:0007669"/>
    <property type="project" value="UniProtKB-EC"/>
</dbReference>
<gene>
    <name evidence="15" type="primary">Cyp6a2</name>
    <name evidence="15" type="ORF">EVAR_88995_1</name>
</gene>
<dbReference type="AlphaFoldDB" id="A0A4C1XBW6"/>
<evidence type="ECO:0000313" key="15">
    <source>
        <dbReference type="EMBL" id="GBP59924.1"/>
    </source>
</evidence>
<evidence type="ECO:0000313" key="16">
    <source>
        <dbReference type="Proteomes" id="UP000299102"/>
    </source>
</evidence>
<dbReference type="Gene3D" id="1.10.630.10">
    <property type="entry name" value="Cytochrome P450"/>
    <property type="match status" value="1"/>
</dbReference>
<proteinExistence type="inferred from homology"/>